<evidence type="ECO:0000256" key="5">
    <source>
        <dbReference type="PROSITE-ProRule" id="PRU00703"/>
    </source>
</evidence>
<dbReference type="Gene3D" id="3.10.580.10">
    <property type="entry name" value="CBS-domain"/>
    <property type="match status" value="1"/>
</dbReference>
<dbReference type="EMBL" id="CADCWF010000005">
    <property type="protein sequence ID" value="CAA9533948.1"/>
    <property type="molecule type" value="Genomic_DNA"/>
</dbReference>
<evidence type="ECO:0000259" key="8">
    <source>
        <dbReference type="PROSITE" id="PS51371"/>
    </source>
</evidence>
<dbReference type="PROSITE" id="PS51371">
    <property type="entry name" value="CBS"/>
    <property type="match status" value="1"/>
</dbReference>
<dbReference type="InterPro" id="IPR046342">
    <property type="entry name" value="CBS_dom_sf"/>
</dbReference>
<dbReference type="InterPro" id="IPR003439">
    <property type="entry name" value="ABC_transporter-like_ATP-bd"/>
</dbReference>
<keyword evidence="2" id="KW-0813">Transport</keyword>
<dbReference type="Pfam" id="PF00005">
    <property type="entry name" value="ABC_tran"/>
    <property type="match status" value="1"/>
</dbReference>
<dbReference type="InterPro" id="IPR017871">
    <property type="entry name" value="ABC_transporter-like_CS"/>
</dbReference>
<dbReference type="SUPFAM" id="SSF54631">
    <property type="entry name" value="CBS-domain pair"/>
    <property type="match status" value="1"/>
</dbReference>
<reference evidence="9" key="1">
    <citation type="submission" date="2020-02" db="EMBL/GenBank/DDBJ databases">
        <authorList>
            <person name="Meier V. D."/>
        </authorList>
    </citation>
    <scope>NUCLEOTIDE SEQUENCE</scope>
    <source>
        <strain evidence="9">AVDCRST_MAG59</strain>
    </source>
</reference>
<dbReference type="InterPro" id="IPR000644">
    <property type="entry name" value="CBS_dom"/>
</dbReference>
<dbReference type="AlphaFoldDB" id="A0A6J4TYT6"/>
<dbReference type="Gene3D" id="3.40.50.300">
    <property type="entry name" value="P-loop containing nucleotide triphosphate hydrolases"/>
    <property type="match status" value="1"/>
</dbReference>
<dbReference type="PANTHER" id="PTHR43117">
    <property type="entry name" value="OSMOPROTECTANT IMPORT ATP-BINDING PROTEIN OSMV"/>
    <property type="match status" value="1"/>
</dbReference>
<sequence length="377" mass="40517">MLAGCGDSLYAYASLTPGTSAPRRRTAIATEPGGHAAAITFESVVKTWPGATRPAVDHVSLTVEPGRFVVLLGPSGCGKTTLLKLVNRLYEPDGGQILIDGQTTTALPAPELRRRIGYVIQQAGLFPHYTVEANVAVVPGLLGWDKSRIRARVDDLLELVGLPPAEYRQRYPSQLSGGEQQRVGIARALAAEPPTLLMDEPFGALDAITRTRLQDELRRIHNRFGQTILFVTHDIEEAVRLADKIVVMRTGEVVQYDSPLAIVMEPADAFVADLVGADDVLRRLSLIETGSVAGPFRPGDPISPEVPAISRRSMLREALELLLERGAPQLVVIDEDANPVGTLRLSDVQTASAPLRHGDEATGADVAPVPVRPAPAR</sequence>
<keyword evidence="4 9" id="KW-0067">ATP-binding</keyword>
<evidence type="ECO:0000256" key="1">
    <source>
        <dbReference type="ARBA" id="ARBA00005417"/>
    </source>
</evidence>
<evidence type="ECO:0000256" key="4">
    <source>
        <dbReference type="ARBA" id="ARBA00022840"/>
    </source>
</evidence>
<feature type="region of interest" description="Disordered" evidence="6">
    <location>
        <begin position="354"/>
        <end position="377"/>
    </location>
</feature>
<protein>
    <submittedName>
        <fullName evidence="9">ABC transporter, ATP-binding protein (Cluster 13, osmolytes)</fullName>
    </submittedName>
</protein>
<evidence type="ECO:0000259" key="7">
    <source>
        <dbReference type="PROSITE" id="PS50893"/>
    </source>
</evidence>
<dbReference type="GO" id="GO:0015697">
    <property type="term" value="P:quaternary ammonium group transport"/>
    <property type="evidence" value="ECO:0007669"/>
    <property type="project" value="UniProtKB-ARBA"/>
</dbReference>
<dbReference type="InterPro" id="IPR027417">
    <property type="entry name" value="P-loop_NTPase"/>
</dbReference>
<feature type="domain" description="ABC transporter" evidence="7">
    <location>
        <begin position="39"/>
        <end position="275"/>
    </location>
</feature>
<keyword evidence="3" id="KW-0547">Nucleotide-binding</keyword>
<proteinExistence type="inferred from homology"/>
<keyword evidence="5" id="KW-0129">CBS domain</keyword>
<comment type="similarity">
    <text evidence="1">Belongs to the ABC transporter superfamily.</text>
</comment>
<dbReference type="SUPFAM" id="SSF52540">
    <property type="entry name" value="P-loop containing nucleoside triphosphate hydrolases"/>
    <property type="match status" value="1"/>
</dbReference>
<evidence type="ECO:0000256" key="6">
    <source>
        <dbReference type="SAM" id="MobiDB-lite"/>
    </source>
</evidence>
<dbReference type="PANTHER" id="PTHR43117:SF4">
    <property type="entry name" value="OSMOPROTECTANT IMPORT ATP-BINDING PROTEIN OSMV"/>
    <property type="match status" value="1"/>
</dbReference>
<evidence type="ECO:0000256" key="2">
    <source>
        <dbReference type="ARBA" id="ARBA00022448"/>
    </source>
</evidence>
<name>A0A6J4TYT6_9BACT</name>
<gene>
    <name evidence="9" type="ORF">AVDCRST_MAG59-96</name>
</gene>
<dbReference type="GO" id="GO:0005524">
    <property type="term" value="F:ATP binding"/>
    <property type="evidence" value="ECO:0007669"/>
    <property type="project" value="UniProtKB-KW"/>
</dbReference>
<evidence type="ECO:0000256" key="3">
    <source>
        <dbReference type="ARBA" id="ARBA00022741"/>
    </source>
</evidence>
<evidence type="ECO:0000313" key="9">
    <source>
        <dbReference type="EMBL" id="CAA9533948.1"/>
    </source>
</evidence>
<accession>A0A6J4TYT6</accession>
<dbReference type="FunFam" id="3.40.50.300:FF:000425">
    <property type="entry name" value="Probable ABC transporter, ATP-binding subunit"/>
    <property type="match status" value="1"/>
</dbReference>
<dbReference type="GO" id="GO:0016887">
    <property type="term" value="F:ATP hydrolysis activity"/>
    <property type="evidence" value="ECO:0007669"/>
    <property type="project" value="InterPro"/>
</dbReference>
<feature type="domain" description="CBS" evidence="8">
    <location>
        <begin position="302"/>
        <end position="360"/>
    </location>
</feature>
<dbReference type="PROSITE" id="PS50893">
    <property type="entry name" value="ABC_TRANSPORTER_2"/>
    <property type="match status" value="1"/>
</dbReference>
<organism evidence="9">
    <name type="scientific">uncultured Thermomicrobiales bacterium</name>
    <dbReference type="NCBI Taxonomy" id="1645740"/>
    <lineage>
        <taxon>Bacteria</taxon>
        <taxon>Pseudomonadati</taxon>
        <taxon>Thermomicrobiota</taxon>
        <taxon>Thermomicrobia</taxon>
        <taxon>Thermomicrobiales</taxon>
        <taxon>environmental samples</taxon>
    </lineage>
</organism>
<dbReference type="InterPro" id="IPR003593">
    <property type="entry name" value="AAA+_ATPase"/>
</dbReference>
<dbReference type="PROSITE" id="PS00211">
    <property type="entry name" value="ABC_TRANSPORTER_1"/>
    <property type="match status" value="1"/>
</dbReference>
<dbReference type="SMART" id="SM00382">
    <property type="entry name" value="AAA"/>
    <property type="match status" value="1"/>
</dbReference>